<dbReference type="HOGENOM" id="CLU_098340_0_0_1"/>
<dbReference type="OrthoDB" id="3907216at2759"/>
<dbReference type="Gene3D" id="2.170.150.70">
    <property type="match status" value="1"/>
</dbReference>
<evidence type="ECO:0008006" key="4">
    <source>
        <dbReference type="Google" id="ProtNLM"/>
    </source>
</evidence>
<feature type="compositionally biased region" description="Acidic residues" evidence="1">
    <location>
        <begin position="202"/>
        <end position="211"/>
    </location>
</feature>
<evidence type="ECO:0000313" key="2">
    <source>
        <dbReference type="EMBL" id="EXV04028.1"/>
    </source>
</evidence>
<sequence length="227" mass="25697">MSTLRPLRGGCLCGRNRYIIALPEDGINEAQVLFSTDRSHQEPLATPLAAYIRVPLSWLHSTTFAFFDDETHTMIRRVYSHPSQDHTKRQFCGFCGTPLSYWSEEPRSEAEYINLTLGSLLQEDLQDLEDLGLIPEEGESEPEEKRAASPNRGIALRHSFGVPWFDGMVDGTRLGRMRRTHGIRRSDDGTVKVEWEIIEESDGLENNDVEMETGSASGKRKLQDRDG</sequence>
<dbReference type="AlphaFoldDB" id="A0A0A1V3A7"/>
<feature type="region of interest" description="Disordered" evidence="1">
    <location>
        <begin position="202"/>
        <end position="227"/>
    </location>
</feature>
<evidence type="ECO:0000313" key="3">
    <source>
        <dbReference type="Proteomes" id="UP000030151"/>
    </source>
</evidence>
<reference evidence="2 3" key="1">
    <citation type="submission" date="2014-02" db="EMBL/GenBank/DDBJ databases">
        <title>The genome sequence of the entomopathogenic fungus Metarhizium robertsii ARSEF 2575.</title>
        <authorList>
            <person name="Giuliano Garisto Donzelli B."/>
            <person name="Roe B.A."/>
            <person name="Macmil S.L."/>
            <person name="Krasnoff S.B."/>
            <person name="Gibson D.M."/>
        </authorList>
    </citation>
    <scope>NUCLEOTIDE SEQUENCE [LARGE SCALE GENOMIC DNA]</scope>
    <source>
        <strain evidence="2 3">ARSEF 2575</strain>
    </source>
</reference>
<name>A0A0A1V3A7_9HYPO</name>
<comment type="caution">
    <text evidence="2">The sequence shown here is derived from an EMBL/GenBank/DDBJ whole genome shotgun (WGS) entry which is preliminary data.</text>
</comment>
<protein>
    <recommendedName>
        <fullName evidence="4">CENP-V/GFA domain-containing protein</fullName>
    </recommendedName>
</protein>
<accession>A0A0A1V3A7</accession>
<organism evidence="2 3">
    <name type="scientific">Metarhizium robertsii</name>
    <dbReference type="NCBI Taxonomy" id="568076"/>
    <lineage>
        <taxon>Eukaryota</taxon>
        <taxon>Fungi</taxon>
        <taxon>Dikarya</taxon>
        <taxon>Ascomycota</taxon>
        <taxon>Pezizomycotina</taxon>
        <taxon>Sordariomycetes</taxon>
        <taxon>Hypocreomycetidae</taxon>
        <taxon>Hypocreales</taxon>
        <taxon>Clavicipitaceae</taxon>
        <taxon>Metarhizium</taxon>
    </lineage>
</organism>
<dbReference type="eggNOG" id="ENOG502SPQT">
    <property type="taxonomic scope" value="Eukaryota"/>
</dbReference>
<dbReference type="EMBL" id="JELW01000002">
    <property type="protein sequence ID" value="EXV04028.1"/>
    <property type="molecule type" value="Genomic_DNA"/>
</dbReference>
<evidence type="ECO:0000256" key="1">
    <source>
        <dbReference type="SAM" id="MobiDB-lite"/>
    </source>
</evidence>
<dbReference type="Proteomes" id="UP000030151">
    <property type="component" value="Unassembled WGS sequence"/>
</dbReference>
<proteinExistence type="predicted"/>
<gene>
    <name evidence="2" type="ORF">X797_001699</name>
</gene>